<evidence type="ECO:0000256" key="7">
    <source>
        <dbReference type="ARBA" id="ARBA00022985"/>
    </source>
</evidence>
<keyword evidence="4" id="KW-0997">Cell inner membrane</keyword>
<dbReference type="Proteomes" id="UP000474758">
    <property type="component" value="Unassembled WGS sequence"/>
</dbReference>
<evidence type="ECO:0000313" key="13">
    <source>
        <dbReference type="EMBL" id="NGQ93030.1"/>
    </source>
</evidence>
<keyword evidence="10 11" id="KW-0472">Membrane</keyword>
<dbReference type="SUPFAM" id="SSF103481">
    <property type="entry name" value="Multidrug resistance efflux transporter EmrE"/>
    <property type="match status" value="2"/>
</dbReference>
<comment type="caution">
    <text evidence="13">The sequence shown here is derived from an EMBL/GenBank/DDBJ whole genome shotgun (WGS) entry which is preliminary data.</text>
</comment>
<evidence type="ECO:0000256" key="6">
    <source>
        <dbReference type="ARBA" id="ARBA00022692"/>
    </source>
</evidence>
<keyword evidence="9" id="KW-0443">Lipid metabolism</keyword>
<dbReference type="Gene3D" id="1.10.3730.20">
    <property type="match status" value="1"/>
</dbReference>
<evidence type="ECO:0000256" key="5">
    <source>
        <dbReference type="ARBA" id="ARBA00022556"/>
    </source>
</evidence>
<dbReference type="PANTHER" id="PTHR30561">
    <property type="entry name" value="SMR FAMILY PROTON-DEPENDENT DRUG EFFLUX TRANSPORTER SUGE"/>
    <property type="match status" value="1"/>
</dbReference>
<dbReference type="EMBL" id="JAALFE010000028">
    <property type="protein sequence ID" value="NGQ93030.1"/>
    <property type="molecule type" value="Genomic_DNA"/>
</dbReference>
<gene>
    <name evidence="13" type="ORF">G5V65_19240</name>
</gene>
<feature type="transmembrane region" description="Helical" evidence="11">
    <location>
        <begin position="231"/>
        <end position="253"/>
    </location>
</feature>
<evidence type="ECO:0000256" key="3">
    <source>
        <dbReference type="ARBA" id="ARBA00022516"/>
    </source>
</evidence>
<evidence type="ECO:0000256" key="9">
    <source>
        <dbReference type="ARBA" id="ARBA00023098"/>
    </source>
</evidence>
<feature type="domain" description="EamA" evidence="12">
    <location>
        <begin position="4"/>
        <end position="130"/>
    </location>
</feature>
<dbReference type="GO" id="GO:0005886">
    <property type="term" value="C:plasma membrane"/>
    <property type="evidence" value="ECO:0007669"/>
    <property type="project" value="UniProtKB-SubCell"/>
</dbReference>
<proteinExistence type="predicted"/>
<evidence type="ECO:0000256" key="1">
    <source>
        <dbReference type="ARBA" id="ARBA00004651"/>
    </source>
</evidence>
<keyword evidence="6 11" id="KW-0812">Transmembrane</keyword>
<feature type="domain" description="EamA" evidence="12">
    <location>
        <begin position="146"/>
        <end position="276"/>
    </location>
</feature>
<organism evidence="13 14">
    <name type="scientific">Paragemmobacter kunshanensis</name>
    <dbReference type="NCBI Taxonomy" id="2583234"/>
    <lineage>
        <taxon>Bacteria</taxon>
        <taxon>Pseudomonadati</taxon>
        <taxon>Pseudomonadota</taxon>
        <taxon>Alphaproteobacteria</taxon>
        <taxon>Rhodobacterales</taxon>
        <taxon>Paracoccaceae</taxon>
        <taxon>Paragemmobacter</taxon>
    </lineage>
</organism>
<accession>A0A6M1TXV9</accession>
<evidence type="ECO:0000256" key="2">
    <source>
        <dbReference type="ARBA" id="ARBA00022475"/>
    </source>
</evidence>
<dbReference type="InterPro" id="IPR037185">
    <property type="entry name" value="EmrE-like"/>
</dbReference>
<keyword evidence="2" id="KW-1003">Cell membrane</keyword>
<feature type="transmembrane region" description="Helical" evidence="11">
    <location>
        <begin position="260"/>
        <end position="277"/>
    </location>
</feature>
<evidence type="ECO:0000256" key="8">
    <source>
        <dbReference type="ARBA" id="ARBA00022989"/>
    </source>
</evidence>
<dbReference type="AlphaFoldDB" id="A0A6M1TXV9"/>
<feature type="transmembrane region" description="Helical" evidence="11">
    <location>
        <begin position="30"/>
        <end position="50"/>
    </location>
</feature>
<name>A0A6M1TXV9_9RHOB</name>
<dbReference type="InterPro" id="IPR000620">
    <property type="entry name" value="EamA_dom"/>
</dbReference>
<dbReference type="GO" id="GO:0022857">
    <property type="term" value="F:transmembrane transporter activity"/>
    <property type="evidence" value="ECO:0007669"/>
    <property type="project" value="InterPro"/>
</dbReference>
<evidence type="ECO:0000256" key="10">
    <source>
        <dbReference type="ARBA" id="ARBA00023136"/>
    </source>
</evidence>
<dbReference type="PANTHER" id="PTHR30561:SF9">
    <property type="entry name" value="4-AMINO-4-DEOXY-L-ARABINOSE-PHOSPHOUNDECAPRENOL FLIPPASE SUBUNIT ARNF-RELATED"/>
    <property type="match status" value="1"/>
</dbReference>
<protein>
    <submittedName>
        <fullName evidence="13">EamA family transporter</fullName>
    </submittedName>
</protein>
<dbReference type="InterPro" id="IPR000390">
    <property type="entry name" value="Small_drug/metabolite_transptr"/>
</dbReference>
<feature type="transmembrane region" description="Helical" evidence="11">
    <location>
        <begin position="144"/>
        <end position="165"/>
    </location>
</feature>
<reference evidence="13 14" key="1">
    <citation type="submission" date="2020-02" db="EMBL/GenBank/DDBJ databases">
        <title>Rhodobacter translucens sp. nov., a novel bacterium isolated from activated sludge.</title>
        <authorList>
            <person name="Liu J."/>
        </authorList>
    </citation>
    <scope>NUCLEOTIDE SEQUENCE [LARGE SCALE GENOMIC DNA]</scope>
    <source>
        <strain evidence="13 14">HX-7-19</strain>
    </source>
</reference>
<dbReference type="RefSeq" id="WP_165053520.1">
    <property type="nucleotide sequence ID" value="NZ_JAALFE010000028.1"/>
</dbReference>
<feature type="transmembrane region" description="Helical" evidence="11">
    <location>
        <begin position="88"/>
        <end position="109"/>
    </location>
</feature>
<evidence type="ECO:0000259" key="12">
    <source>
        <dbReference type="Pfam" id="PF00892"/>
    </source>
</evidence>
<feature type="transmembrane region" description="Helical" evidence="11">
    <location>
        <begin position="115"/>
        <end position="132"/>
    </location>
</feature>
<sequence length="278" mass="28514">MSLTALLLVLFAALLHAGWNALVKAVDDRAGVLAAVSAAHALLGLGLIAISPAPAMASWPAIATSASLHYGYYVLLFRAYRHGDLSQVYPISRGMAPALVALSAAVLIGESLTPQGWLGLACVCGGVGLLALQRGAAQAPAQTVAFSICLGLLIAAYSVADGIGVRHSESVFGYMGWLFLLEFPVPLAIALRRHRSGLRFERRVLILGAAGGVAAVAAYGIVLYVKTIAPLGAVSAVRESSVVFAAGIGILLFKERPIGGRLLAAAVVATGVILLALA</sequence>
<keyword evidence="14" id="KW-1185">Reference proteome</keyword>
<comment type="subcellular location">
    <subcellularLocation>
        <location evidence="1">Cell membrane</location>
        <topology evidence="1">Multi-pass membrane protein</topology>
    </subcellularLocation>
</comment>
<keyword evidence="5" id="KW-0441">Lipid A biosynthesis</keyword>
<dbReference type="GO" id="GO:0009103">
    <property type="term" value="P:lipopolysaccharide biosynthetic process"/>
    <property type="evidence" value="ECO:0007669"/>
    <property type="project" value="UniProtKB-KW"/>
</dbReference>
<keyword evidence="8 11" id="KW-1133">Transmembrane helix</keyword>
<dbReference type="GO" id="GO:0009245">
    <property type="term" value="P:lipid A biosynthetic process"/>
    <property type="evidence" value="ECO:0007669"/>
    <property type="project" value="UniProtKB-KW"/>
</dbReference>
<keyword evidence="7" id="KW-0448">Lipopolysaccharide biosynthesis</keyword>
<evidence type="ECO:0000256" key="11">
    <source>
        <dbReference type="SAM" id="Phobius"/>
    </source>
</evidence>
<feature type="transmembrane region" description="Helical" evidence="11">
    <location>
        <begin position="204"/>
        <end position="225"/>
    </location>
</feature>
<keyword evidence="3" id="KW-0444">Lipid biosynthesis</keyword>
<evidence type="ECO:0000313" key="14">
    <source>
        <dbReference type="Proteomes" id="UP000474758"/>
    </source>
</evidence>
<dbReference type="Pfam" id="PF00892">
    <property type="entry name" value="EamA"/>
    <property type="match status" value="2"/>
</dbReference>
<evidence type="ECO:0000256" key="4">
    <source>
        <dbReference type="ARBA" id="ARBA00022519"/>
    </source>
</evidence>
<feature type="transmembrane region" description="Helical" evidence="11">
    <location>
        <begin position="171"/>
        <end position="192"/>
    </location>
</feature>